<evidence type="ECO:0000256" key="2">
    <source>
        <dbReference type="ARBA" id="ARBA00023125"/>
    </source>
</evidence>
<comment type="subcellular location">
    <subcellularLocation>
        <location evidence="1">Nucleus</location>
    </subcellularLocation>
</comment>
<keyword evidence="2" id="KW-0238">DNA-binding</keyword>
<evidence type="ECO:0000256" key="4">
    <source>
        <dbReference type="SAM" id="MobiDB-lite"/>
    </source>
</evidence>
<dbReference type="GO" id="GO:0000978">
    <property type="term" value="F:RNA polymerase II cis-regulatory region sequence-specific DNA binding"/>
    <property type="evidence" value="ECO:0007669"/>
    <property type="project" value="TreeGrafter"/>
</dbReference>
<proteinExistence type="predicted"/>
<dbReference type="FunFam" id="4.10.280.10:FF:000005">
    <property type="entry name" value="Myogenic factor"/>
    <property type="match status" value="1"/>
</dbReference>
<dbReference type="OrthoDB" id="10049614at2759"/>
<dbReference type="EMBL" id="LUCM01011543">
    <property type="protein sequence ID" value="KAA0183834.1"/>
    <property type="molecule type" value="Genomic_DNA"/>
</dbReference>
<dbReference type="InterPro" id="IPR036638">
    <property type="entry name" value="HLH_DNA-bd_sf"/>
</dbReference>
<dbReference type="PANTHER" id="PTHR11534">
    <property type="entry name" value="MYOGENIC FACTOR"/>
    <property type="match status" value="1"/>
</dbReference>
<feature type="compositionally biased region" description="Polar residues" evidence="4">
    <location>
        <begin position="281"/>
        <end position="292"/>
    </location>
</feature>
<evidence type="ECO:0000256" key="1">
    <source>
        <dbReference type="ARBA" id="ARBA00004123"/>
    </source>
</evidence>
<dbReference type="InterPro" id="IPR011598">
    <property type="entry name" value="bHLH_dom"/>
</dbReference>
<feature type="region of interest" description="Disordered" evidence="4">
    <location>
        <begin position="659"/>
        <end position="776"/>
    </location>
</feature>
<evidence type="ECO:0000313" key="6">
    <source>
        <dbReference type="EMBL" id="KAA0183834.1"/>
    </source>
</evidence>
<dbReference type="GO" id="GO:0045663">
    <property type="term" value="P:positive regulation of myoblast differentiation"/>
    <property type="evidence" value="ECO:0007669"/>
    <property type="project" value="TreeGrafter"/>
</dbReference>
<feature type="compositionally biased region" description="Basic and acidic residues" evidence="4">
    <location>
        <begin position="470"/>
        <end position="483"/>
    </location>
</feature>
<feature type="compositionally biased region" description="Polar residues" evidence="4">
    <location>
        <begin position="717"/>
        <end position="741"/>
    </location>
</feature>
<dbReference type="PROSITE" id="PS50888">
    <property type="entry name" value="BHLH"/>
    <property type="match status" value="1"/>
</dbReference>
<feature type="compositionally biased region" description="Polar residues" evidence="4">
    <location>
        <begin position="426"/>
        <end position="439"/>
    </location>
</feature>
<evidence type="ECO:0000313" key="7">
    <source>
        <dbReference type="Proteomes" id="UP000728185"/>
    </source>
</evidence>
<dbReference type="CDD" id="cd19699">
    <property type="entry name" value="bHLH_TS_dMYOD_like"/>
    <property type="match status" value="1"/>
</dbReference>
<feature type="compositionally biased region" description="Basic and acidic residues" evidence="4">
    <location>
        <begin position="694"/>
        <end position="715"/>
    </location>
</feature>
<feature type="compositionally biased region" description="Polar residues" evidence="4">
    <location>
        <begin position="13"/>
        <end position="29"/>
    </location>
</feature>
<feature type="compositionally biased region" description="Polar residues" evidence="4">
    <location>
        <begin position="680"/>
        <end position="691"/>
    </location>
</feature>
<feature type="region of interest" description="Disordered" evidence="4">
    <location>
        <begin position="227"/>
        <end position="330"/>
    </location>
</feature>
<dbReference type="InterPro" id="IPR002546">
    <property type="entry name" value="MyoD_N"/>
</dbReference>
<gene>
    <name evidence="6" type="ORF">FBUS_01174</name>
</gene>
<keyword evidence="7" id="KW-1185">Reference proteome</keyword>
<feature type="domain" description="BHLH" evidence="5">
    <location>
        <begin position="539"/>
        <end position="590"/>
    </location>
</feature>
<feature type="compositionally biased region" description="Polar residues" evidence="4">
    <location>
        <begin position="750"/>
        <end position="762"/>
    </location>
</feature>
<dbReference type="SMART" id="SM00353">
    <property type="entry name" value="HLH"/>
    <property type="match status" value="1"/>
</dbReference>
<dbReference type="AlphaFoldDB" id="A0A8E0VEU8"/>
<dbReference type="GO" id="GO:0007517">
    <property type="term" value="P:muscle organ development"/>
    <property type="evidence" value="ECO:0007669"/>
    <property type="project" value="InterPro"/>
</dbReference>
<feature type="region of interest" description="Disordered" evidence="4">
    <location>
        <begin position="1"/>
        <end position="29"/>
    </location>
</feature>
<dbReference type="SUPFAM" id="SSF47459">
    <property type="entry name" value="HLH, helix-loop-helix DNA-binding domain"/>
    <property type="match status" value="1"/>
</dbReference>
<dbReference type="GO" id="GO:0000981">
    <property type="term" value="F:DNA-binding transcription factor activity, RNA polymerase II-specific"/>
    <property type="evidence" value="ECO:0007669"/>
    <property type="project" value="TreeGrafter"/>
</dbReference>
<dbReference type="SMART" id="SM00520">
    <property type="entry name" value="BASIC"/>
    <property type="match status" value="1"/>
</dbReference>
<feature type="compositionally biased region" description="Polar residues" evidence="4">
    <location>
        <begin position="447"/>
        <end position="463"/>
    </location>
</feature>
<evidence type="ECO:0000256" key="3">
    <source>
        <dbReference type="ARBA" id="ARBA00023242"/>
    </source>
</evidence>
<organism evidence="6 7">
    <name type="scientific">Fasciolopsis buskii</name>
    <dbReference type="NCBI Taxonomy" id="27845"/>
    <lineage>
        <taxon>Eukaryota</taxon>
        <taxon>Metazoa</taxon>
        <taxon>Spiralia</taxon>
        <taxon>Lophotrochozoa</taxon>
        <taxon>Platyhelminthes</taxon>
        <taxon>Trematoda</taxon>
        <taxon>Digenea</taxon>
        <taxon>Plagiorchiida</taxon>
        <taxon>Echinostomata</taxon>
        <taxon>Echinostomatoidea</taxon>
        <taxon>Fasciolidae</taxon>
        <taxon>Fasciolopsis</taxon>
    </lineage>
</organism>
<dbReference type="PANTHER" id="PTHR11534:SF9">
    <property type="entry name" value="MYOGENIC-DETERMINATION PROTEIN"/>
    <property type="match status" value="1"/>
</dbReference>
<dbReference type="Pfam" id="PF00010">
    <property type="entry name" value="HLH"/>
    <property type="match status" value="1"/>
</dbReference>
<dbReference type="GO" id="GO:0046983">
    <property type="term" value="F:protein dimerization activity"/>
    <property type="evidence" value="ECO:0007669"/>
    <property type="project" value="InterPro"/>
</dbReference>
<keyword evidence="3" id="KW-0539">Nucleus</keyword>
<reference evidence="6" key="1">
    <citation type="submission" date="2019-05" db="EMBL/GenBank/DDBJ databases">
        <title>Annotation for the trematode Fasciolopsis buski.</title>
        <authorList>
            <person name="Choi Y.-J."/>
        </authorList>
    </citation>
    <scope>NUCLEOTIDE SEQUENCE</scope>
    <source>
        <strain evidence="6">HT</strain>
        <tissue evidence="6">Whole worm</tissue>
    </source>
</reference>
<dbReference type="Pfam" id="PF01586">
    <property type="entry name" value="Basic"/>
    <property type="match status" value="1"/>
</dbReference>
<dbReference type="GO" id="GO:0005634">
    <property type="term" value="C:nucleus"/>
    <property type="evidence" value="ECO:0007669"/>
    <property type="project" value="UniProtKB-SubCell"/>
</dbReference>
<feature type="compositionally biased region" description="Acidic residues" evidence="4">
    <location>
        <begin position="492"/>
        <end position="504"/>
    </location>
</feature>
<protein>
    <submittedName>
        <fullName evidence="6">Myogenic regulatory factor 4</fullName>
    </submittedName>
</protein>
<feature type="compositionally biased region" description="Low complexity" evidence="4">
    <location>
        <begin position="302"/>
        <end position="314"/>
    </location>
</feature>
<dbReference type="Proteomes" id="UP000728185">
    <property type="component" value="Unassembled WGS sequence"/>
</dbReference>
<dbReference type="Gene3D" id="4.10.280.10">
    <property type="entry name" value="Helix-loop-helix DNA-binding domain"/>
    <property type="match status" value="1"/>
</dbReference>
<feature type="region of interest" description="Disordered" evidence="4">
    <location>
        <begin position="411"/>
        <end position="509"/>
    </location>
</feature>
<comment type="caution">
    <text evidence="6">The sequence shown here is derived from an EMBL/GenBank/DDBJ whole genome shotgun (WGS) entry which is preliminary data.</text>
</comment>
<name>A0A8E0VEU8_9TREM</name>
<evidence type="ECO:0000259" key="5">
    <source>
        <dbReference type="PROSITE" id="PS50888"/>
    </source>
</evidence>
<feature type="compositionally biased region" description="Low complexity" evidence="4">
    <location>
        <begin position="255"/>
        <end position="276"/>
    </location>
</feature>
<accession>A0A8E0VEU8</accession>
<sequence>MQHALLQPIPSRYRTTNNSTNPGPQDHSTLSCTVSSPLLSAIPIPGSGISTAVPSVPPATNNETRISLCTTSSNSHAVTATCATANSYYGTHDSTLFNNLSDTPAFPVNYPSYLPVDYHDANTSGAFAYRPSRPDEGTNLELLSYPNGDCVSTYTTNANIIPINTTNLKQLTQTTLTEQYDAFETTGNPFQTLVSRLVANRDVNGYVQPASLSTLGTGSKQQQHLSLTQSQQRHRTDTLTTGDYVASGNRSNMIHSTPFSSDSHSSTLRTLTITTIGPNEHCNNSNKSTSFCDKSRSQMDNSSTSSAASRGSSALGDSLTRSSDSSSMPVTDAISNRFLLTSSFTVPSEDHVLEPSSRIPKEQLIIGQQEPMDFPSSVLNTKPYQNSTGTNSLSNDCSPKPDYRTYTKTISKQTTSHLAPGKRGRTQSIVAYGNTSELSTGRKRSRLQTVSNQANNLPENGTMSMDPDASDVHSGKSCSEKRSNTQSYSPSDDSDSFEDTDSDGGGELSREEHVIAPGSHGQCLLWACKACKKKTMQVDRRKAATMRERRRLRKVNEAFETLKRRTCANPNQRMPKVEILRNAIDYIENLEEMLQSNGVLPVGGMTPFTAALNPATLGKEDHGYFGNGNRLNSRLTQPGVNQPALPAGSTTAAVIVQPTSMQQQQQQPMHGANAPASAVPRTQSTGTSSLSGEMARHPEKSKTLPLKSDRTKADSRVSASSHLTETTNSVSLSAVASSTGETMPKMSPFSALSRNSTSQNPRFDSEHQPFPADVQSPGLIVHLTNVSD</sequence>
<dbReference type="InterPro" id="IPR039704">
    <property type="entry name" value="Myogenic_factor"/>
</dbReference>